<evidence type="ECO:0000256" key="2">
    <source>
        <dbReference type="ARBA" id="ARBA00004443"/>
    </source>
</evidence>
<evidence type="ECO:0000256" key="6">
    <source>
        <dbReference type="ARBA" id="ARBA00022660"/>
    </source>
</evidence>
<keyword evidence="6" id="KW-0679">Respiratory chain</keyword>
<comment type="subcellular location">
    <subcellularLocation>
        <location evidence="2">Mitochondrion inner membrane</location>
        <topology evidence="2">Peripheral membrane protein</topology>
        <orientation evidence="2">Matrix side</orientation>
    </subcellularLocation>
</comment>
<proteinExistence type="inferred from homology"/>
<dbReference type="GO" id="GO:0005743">
    <property type="term" value="C:mitochondrial inner membrane"/>
    <property type="evidence" value="ECO:0007669"/>
    <property type="project" value="UniProtKB-SubCell"/>
</dbReference>
<dbReference type="CTD" id="4708"/>
<dbReference type="GO" id="GO:0032981">
    <property type="term" value="P:mitochondrial respiratory chain complex I assembly"/>
    <property type="evidence" value="ECO:0007669"/>
    <property type="project" value="TreeGrafter"/>
</dbReference>
<evidence type="ECO:0000256" key="10">
    <source>
        <dbReference type="ARBA" id="ARBA00023128"/>
    </source>
</evidence>
<accession>A0AAJ7N9L3</accession>
<dbReference type="AlphaFoldDB" id="A0AAJ7N9L3"/>
<evidence type="ECO:0000256" key="5">
    <source>
        <dbReference type="ARBA" id="ARBA00022448"/>
    </source>
</evidence>
<protein>
    <submittedName>
        <fullName evidence="13">NADH dehydrogenase [ubiquinone] 1 beta subcomplex subunit 2, mitochondrial-like</fullName>
    </submittedName>
</protein>
<dbReference type="GeneID" id="108627141"/>
<keyword evidence="5" id="KW-0813">Transport</keyword>
<keyword evidence="11" id="KW-0472">Membrane</keyword>
<evidence type="ECO:0000256" key="1">
    <source>
        <dbReference type="ARBA" id="ARBA00003195"/>
    </source>
</evidence>
<evidence type="ECO:0000256" key="11">
    <source>
        <dbReference type="ARBA" id="ARBA00023136"/>
    </source>
</evidence>
<dbReference type="InterPro" id="IPR026627">
    <property type="entry name" value="NDUFB2_animal"/>
</dbReference>
<comment type="similarity">
    <text evidence="3">Belongs to the complex I NDUFB2 subunit family.</text>
</comment>
<name>A0AAJ7N9L3_9HYME</name>
<keyword evidence="7" id="KW-0999">Mitochondrion inner membrane</keyword>
<dbReference type="GO" id="GO:0045271">
    <property type="term" value="C:respiratory chain complex I"/>
    <property type="evidence" value="ECO:0007669"/>
    <property type="project" value="InterPro"/>
</dbReference>
<evidence type="ECO:0000313" key="12">
    <source>
        <dbReference type="Proteomes" id="UP000694925"/>
    </source>
</evidence>
<organism evidence="12 13">
    <name type="scientific">Ceratina calcarata</name>
    <dbReference type="NCBI Taxonomy" id="156304"/>
    <lineage>
        <taxon>Eukaryota</taxon>
        <taxon>Metazoa</taxon>
        <taxon>Ecdysozoa</taxon>
        <taxon>Arthropoda</taxon>
        <taxon>Hexapoda</taxon>
        <taxon>Insecta</taxon>
        <taxon>Pterygota</taxon>
        <taxon>Neoptera</taxon>
        <taxon>Endopterygota</taxon>
        <taxon>Hymenoptera</taxon>
        <taxon>Apocrita</taxon>
        <taxon>Aculeata</taxon>
        <taxon>Apoidea</taxon>
        <taxon>Anthophila</taxon>
        <taxon>Apidae</taxon>
        <taxon>Ceratina</taxon>
        <taxon>Zadontomerus</taxon>
    </lineage>
</organism>
<comment type="subunit">
    <text evidence="4">Complex I is composed of 45 different subunits.</text>
</comment>
<dbReference type="PANTHER" id="PTHR15223:SF1">
    <property type="entry name" value="NADH DEHYDROGENASE [UBIQUINONE] 1 BETA SUBCOMPLEX SUBUNIT 2, MITOCHONDRIAL"/>
    <property type="match status" value="1"/>
</dbReference>
<dbReference type="Pfam" id="PF14813">
    <property type="entry name" value="NADH_B2"/>
    <property type="match status" value="1"/>
</dbReference>
<keyword evidence="12" id="KW-1185">Reference proteome</keyword>
<keyword evidence="9" id="KW-0249">Electron transport</keyword>
<keyword evidence="8" id="KW-0809">Transit peptide</keyword>
<evidence type="ECO:0000256" key="4">
    <source>
        <dbReference type="ARBA" id="ARBA00011533"/>
    </source>
</evidence>
<dbReference type="Proteomes" id="UP000694925">
    <property type="component" value="Unplaced"/>
</dbReference>
<evidence type="ECO:0000313" key="13">
    <source>
        <dbReference type="RefSeq" id="XP_017883713.1"/>
    </source>
</evidence>
<gene>
    <name evidence="13" type="primary">LOC108627141</name>
</gene>
<dbReference type="KEGG" id="ccal:108627141"/>
<comment type="function">
    <text evidence="1">Accessory subunit of the mitochondrial membrane respiratory chain NADH dehydrogenase (Complex I), that is believed not to be involved in catalysis. Complex I functions in the transfer of electrons from NADH to the respiratory chain. The immediate electron acceptor for the enzyme is believed to be ubiquinone.</text>
</comment>
<reference evidence="13" key="1">
    <citation type="submission" date="2025-08" db="UniProtKB">
        <authorList>
            <consortium name="RefSeq"/>
        </authorList>
    </citation>
    <scope>IDENTIFICATION</scope>
    <source>
        <tissue evidence="13">Whole body</tissue>
    </source>
</reference>
<keyword evidence="10" id="KW-0496">Mitochondrion</keyword>
<evidence type="ECO:0000256" key="9">
    <source>
        <dbReference type="ARBA" id="ARBA00022982"/>
    </source>
</evidence>
<evidence type="ECO:0000256" key="8">
    <source>
        <dbReference type="ARBA" id="ARBA00022946"/>
    </source>
</evidence>
<evidence type="ECO:0000256" key="3">
    <source>
        <dbReference type="ARBA" id="ARBA00005923"/>
    </source>
</evidence>
<dbReference type="PANTHER" id="PTHR15223">
    <property type="entry name" value="NADH-UBIQUINONE OXIDOREDUCTASE AGGG SUBUNIT"/>
    <property type="match status" value="1"/>
</dbReference>
<evidence type="ECO:0000256" key="7">
    <source>
        <dbReference type="ARBA" id="ARBA00022792"/>
    </source>
</evidence>
<dbReference type="RefSeq" id="XP_017883713.1">
    <property type="nucleotide sequence ID" value="XM_018028224.2"/>
</dbReference>
<sequence length="93" mass="10976">MLLSRGASILRNVSRLGQKSHVGINVTQTRNKWYYRSLPPHDKTWLVITECAGGVMWWWILWNLFHEHEHLTGHFPYPRPADWTDEELGIPPE</sequence>